<dbReference type="Proteomes" id="UP000053349">
    <property type="component" value="Unassembled WGS sequence"/>
</dbReference>
<dbReference type="SMART" id="SM00855">
    <property type="entry name" value="PGAM"/>
    <property type="match status" value="1"/>
</dbReference>
<name>A0A0R2P0B3_9ACTN</name>
<gene>
    <name evidence="1" type="ORF">ABR64_00520</name>
</gene>
<dbReference type="Pfam" id="PF00300">
    <property type="entry name" value="His_Phos_1"/>
    <property type="match status" value="1"/>
</dbReference>
<reference evidence="1 2" key="1">
    <citation type="submission" date="2015-10" db="EMBL/GenBank/DDBJ databases">
        <title>Metagenome-Assembled Genomes uncover a global brackish microbiome.</title>
        <authorList>
            <person name="Hugerth L.W."/>
            <person name="Larsson J."/>
            <person name="Alneberg J."/>
            <person name="Lindh M.V."/>
            <person name="Legrand C."/>
            <person name="Pinhassi J."/>
            <person name="Andersson A.F."/>
        </authorList>
    </citation>
    <scope>NUCLEOTIDE SEQUENCE [LARGE SCALE GENOMIC DNA]</scope>
    <source>
        <strain evidence="1">BACL2 MAG-121001-bin67</strain>
    </source>
</reference>
<dbReference type="InterPro" id="IPR029033">
    <property type="entry name" value="His_PPase_superfam"/>
</dbReference>
<dbReference type="GO" id="GO:0005737">
    <property type="term" value="C:cytoplasm"/>
    <property type="evidence" value="ECO:0007669"/>
    <property type="project" value="TreeGrafter"/>
</dbReference>
<dbReference type="AlphaFoldDB" id="A0A0R2P0B3"/>
<evidence type="ECO:0000313" key="1">
    <source>
        <dbReference type="EMBL" id="KRO31573.1"/>
    </source>
</evidence>
<dbReference type="GO" id="GO:0016791">
    <property type="term" value="F:phosphatase activity"/>
    <property type="evidence" value="ECO:0007669"/>
    <property type="project" value="TreeGrafter"/>
</dbReference>
<dbReference type="InterPro" id="IPR013078">
    <property type="entry name" value="His_Pase_superF_clade-1"/>
</dbReference>
<evidence type="ECO:0008006" key="3">
    <source>
        <dbReference type="Google" id="ProtNLM"/>
    </source>
</evidence>
<dbReference type="InterPro" id="IPR050275">
    <property type="entry name" value="PGM_Phosphatase"/>
</dbReference>
<dbReference type="PANTHER" id="PTHR48100:SF51">
    <property type="entry name" value="PHOSPHOGLYCERATE MUTASE"/>
    <property type="match status" value="1"/>
</dbReference>
<protein>
    <recommendedName>
        <fullName evidence="3">Fructose-2,6-bisphosphatase</fullName>
    </recommendedName>
</protein>
<dbReference type="CDD" id="cd07067">
    <property type="entry name" value="HP_PGM_like"/>
    <property type="match status" value="1"/>
</dbReference>
<dbReference type="SUPFAM" id="SSF53254">
    <property type="entry name" value="Phosphoglycerate mutase-like"/>
    <property type="match status" value="1"/>
</dbReference>
<accession>A0A0R2P0B3</accession>
<dbReference type="EMBL" id="LIAW01000238">
    <property type="protein sequence ID" value="KRO31573.1"/>
    <property type="molecule type" value="Genomic_DNA"/>
</dbReference>
<dbReference type="PANTHER" id="PTHR48100">
    <property type="entry name" value="BROAD-SPECIFICITY PHOSPHATASE YOR283W-RELATED"/>
    <property type="match status" value="1"/>
</dbReference>
<evidence type="ECO:0000313" key="2">
    <source>
        <dbReference type="Proteomes" id="UP000053349"/>
    </source>
</evidence>
<dbReference type="Gene3D" id="3.40.50.1240">
    <property type="entry name" value="Phosphoglycerate mutase-like"/>
    <property type="match status" value="1"/>
</dbReference>
<sequence length="213" mass="23764">MSDEAAISQSVHLLRHGQVENPRNILYGRQPGWKLSERGHEMAKAVAAWSKELSLGAIHASPLERAQQTAAPIAAQHGLVIKTDENLIEAENIFEGKPFDVSGAIKRPATWRHLWNPWRPSWGEPYKVQVSRMSKAVNDARLAADGKDALLVSHQLPIWIMRSSIEGRSFFHDPRKRQCTLASVTSIHFDESGKVLGLTYSEPAAHLLPDNKK</sequence>
<organism evidence="1 2">
    <name type="scientific">Actinobacteria bacterium BACL2 MAG-121001-bin67</name>
    <dbReference type="NCBI Taxonomy" id="1655572"/>
    <lineage>
        <taxon>Bacteria</taxon>
        <taxon>Bacillati</taxon>
        <taxon>Actinomycetota</taxon>
        <taxon>Actinomycetes</taxon>
        <taxon>Actinomycetes incertae sedis</taxon>
        <taxon>ac1 cluster</taxon>
    </lineage>
</organism>
<comment type="caution">
    <text evidence="1">The sequence shown here is derived from an EMBL/GenBank/DDBJ whole genome shotgun (WGS) entry which is preliminary data.</text>
</comment>
<proteinExistence type="predicted"/>